<keyword evidence="4" id="KW-0804">Transcription</keyword>
<keyword evidence="3" id="KW-0805">Transcription regulation</keyword>
<evidence type="ECO:0000256" key="1">
    <source>
        <dbReference type="ARBA" id="ARBA00004123"/>
    </source>
</evidence>
<keyword evidence="5" id="KW-0539">Nucleus</keyword>
<reference evidence="6 7" key="1">
    <citation type="journal article" date="2021" name="Nat. Commun.">
        <title>Genetic determinants of endophytism in the Arabidopsis root mycobiome.</title>
        <authorList>
            <person name="Mesny F."/>
            <person name="Miyauchi S."/>
            <person name="Thiergart T."/>
            <person name="Pickel B."/>
            <person name="Atanasova L."/>
            <person name="Karlsson M."/>
            <person name="Huettel B."/>
            <person name="Barry K.W."/>
            <person name="Haridas S."/>
            <person name="Chen C."/>
            <person name="Bauer D."/>
            <person name="Andreopoulos W."/>
            <person name="Pangilinan J."/>
            <person name="LaButti K."/>
            <person name="Riley R."/>
            <person name="Lipzen A."/>
            <person name="Clum A."/>
            <person name="Drula E."/>
            <person name="Henrissat B."/>
            <person name="Kohler A."/>
            <person name="Grigoriev I.V."/>
            <person name="Martin F.M."/>
            <person name="Hacquard S."/>
        </authorList>
    </citation>
    <scope>NUCLEOTIDE SEQUENCE [LARGE SCALE GENOMIC DNA]</scope>
    <source>
        <strain evidence="6 7">MPI-SDFR-AT-0080</strain>
    </source>
</reference>
<evidence type="ECO:0000256" key="5">
    <source>
        <dbReference type="ARBA" id="ARBA00023242"/>
    </source>
</evidence>
<evidence type="ECO:0000256" key="4">
    <source>
        <dbReference type="ARBA" id="ARBA00023163"/>
    </source>
</evidence>
<comment type="similarity">
    <text evidence="2">Belongs to the Mediator complex subunit 27 family.</text>
</comment>
<evidence type="ECO:0000313" key="7">
    <source>
        <dbReference type="Proteomes" id="UP000774617"/>
    </source>
</evidence>
<evidence type="ECO:0000313" key="6">
    <source>
        <dbReference type="EMBL" id="KAH7045938.1"/>
    </source>
</evidence>
<dbReference type="InterPro" id="IPR021627">
    <property type="entry name" value="Mediator_Med27"/>
</dbReference>
<dbReference type="Pfam" id="PF11571">
    <property type="entry name" value="Med27"/>
    <property type="match status" value="1"/>
</dbReference>
<gene>
    <name evidence="6" type="ORF">B0J12DRAFT_146046</name>
</gene>
<name>A0ABQ8G632_9PEZI</name>
<proteinExistence type="inferred from homology"/>
<comment type="caution">
    <text evidence="6">The sequence shown here is derived from an EMBL/GenBank/DDBJ whole genome shotgun (WGS) entry which is preliminary data.</text>
</comment>
<dbReference type="Proteomes" id="UP000774617">
    <property type="component" value="Unassembled WGS sequence"/>
</dbReference>
<comment type="subcellular location">
    <subcellularLocation>
        <location evidence="1">Nucleus</location>
    </subcellularLocation>
</comment>
<organism evidence="6 7">
    <name type="scientific">Macrophomina phaseolina</name>
    <dbReference type="NCBI Taxonomy" id="35725"/>
    <lineage>
        <taxon>Eukaryota</taxon>
        <taxon>Fungi</taxon>
        <taxon>Dikarya</taxon>
        <taxon>Ascomycota</taxon>
        <taxon>Pezizomycotina</taxon>
        <taxon>Dothideomycetes</taxon>
        <taxon>Dothideomycetes incertae sedis</taxon>
        <taxon>Botryosphaeriales</taxon>
        <taxon>Botryosphaeriaceae</taxon>
        <taxon>Macrophomina</taxon>
    </lineage>
</organism>
<keyword evidence="7" id="KW-1185">Reference proteome</keyword>
<dbReference type="EMBL" id="JAGTJR010000018">
    <property type="protein sequence ID" value="KAH7045938.1"/>
    <property type="molecule type" value="Genomic_DNA"/>
</dbReference>
<sequence length="283" mass="31397">MSAASATERADRPWDEARCVEALATMERVQNQIDELRHTVTNLTAPFLATQTSPEILSRDFKQTAITEAKRLQTFERTWKSQEVQDILTHATQSFKANPDLTKAAGISRYGWVEVAEKQQRPVKSKERMLRGKANDAEDKTDAASILPTVNAFKDTHPNFKIDIKDGRIITVAFKVPSLVLTFVITCSIDSQNKATFTVECTGNMPLFSAISRCLASRPRPNDLAYLLDMIAAYTNTRTAKCVKCGKLLDNSALSPAARRSKQTTNGDGSTLTTWEPLHEGCL</sequence>
<evidence type="ECO:0000256" key="2">
    <source>
        <dbReference type="ARBA" id="ARBA00008048"/>
    </source>
</evidence>
<evidence type="ECO:0000256" key="3">
    <source>
        <dbReference type="ARBA" id="ARBA00023015"/>
    </source>
</evidence>
<accession>A0ABQ8G632</accession>
<protein>
    <submittedName>
        <fullName evidence="6">Mediator complex subunit 27-domain-containing protein</fullName>
    </submittedName>
</protein>